<evidence type="ECO:0008006" key="3">
    <source>
        <dbReference type="Google" id="ProtNLM"/>
    </source>
</evidence>
<name>E4RTJ1_LEAB4</name>
<dbReference type="AlphaFoldDB" id="E4RTJ1"/>
<dbReference type="KEGG" id="lby:Lbys_1126"/>
<dbReference type="PANTHER" id="PTHR35145">
    <property type="entry name" value="CYTOPLASMIC PROTEIN-RELATED"/>
    <property type="match status" value="1"/>
</dbReference>
<dbReference type="eggNOG" id="COG2315">
    <property type="taxonomic scope" value="Bacteria"/>
</dbReference>
<dbReference type="InterPro" id="IPR038056">
    <property type="entry name" value="YjbR-like_sf"/>
</dbReference>
<dbReference type="SUPFAM" id="SSF142906">
    <property type="entry name" value="YjbR-like"/>
    <property type="match status" value="1"/>
</dbReference>
<dbReference type="Pfam" id="PF04237">
    <property type="entry name" value="YjbR"/>
    <property type="match status" value="1"/>
</dbReference>
<dbReference type="STRING" id="649349.Lbys_1126"/>
<sequence>MNLEELRELCLSLPGITEETPFGPDNLVYKVMGKMYALIPLDADYPCVALKNTPEKNEELKSTYPYITEAYHFNKVHWIMVLHKNPDLTKRLIEESYQIVKSKLPKKCREMLEK</sequence>
<dbReference type="EMBL" id="CP002305">
    <property type="protein sequence ID" value="ADQ16848.1"/>
    <property type="molecule type" value="Genomic_DNA"/>
</dbReference>
<keyword evidence="2" id="KW-1185">Reference proteome</keyword>
<proteinExistence type="predicted"/>
<reference key="1">
    <citation type="submission" date="2010-11" db="EMBL/GenBank/DDBJ databases">
        <title>The complete genome of Leadbetterella byssophila DSM 17132.</title>
        <authorList>
            <consortium name="US DOE Joint Genome Institute (JGI-PGF)"/>
            <person name="Lucas S."/>
            <person name="Copeland A."/>
            <person name="Lapidus A."/>
            <person name="Glavina del Rio T."/>
            <person name="Dalin E."/>
            <person name="Tice H."/>
            <person name="Bruce D."/>
            <person name="Goodwin L."/>
            <person name="Pitluck S."/>
            <person name="Kyrpides N."/>
            <person name="Mavromatis K."/>
            <person name="Ivanova N."/>
            <person name="Teshima H."/>
            <person name="Brettin T."/>
            <person name="Detter J.C."/>
            <person name="Han C."/>
            <person name="Tapia R."/>
            <person name="Land M."/>
            <person name="Hauser L."/>
            <person name="Markowitz V."/>
            <person name="Cheng J.-F."/>
            <person name="Hugenholtz P."/>
            <person name="Woyke T."/>
            <person name="Wu D."/>
            <person name="Tindall B."/>
            <person name="Pomrenke H.G."/>
            <person name="Brambilla E."/>
            <person name="Klenk H.-P."/>
            <person name="Eisen J.A."/>
        </authorList>
    </citation>
    <scope>NUCLEOTIDE SEQUENCE [LARGE SCALE GENOMIC DNA]</scope>
    <source>
        <strain>DSM 17132</strain>
    </source>
</reference>
<dbReference type="InterPro" id="IPR058532">
    <property type="entry name" value="YjbR/MT2646/Rv2570-like"/>
</dbReference>
<reference evidence="1 2" key="2">
    <citation type="journal article" date="2011" name="Stand. Genomic Sci.">
        <title>Complete genome sequence of Leadbetterella byssophila type strain (4M15).</title>
        <authorList>
            <person name="Abt B."/>
            <person name="Teshima H."/>
            <person name="Lucas S."/>
            <person name="Lapidus A."/>
            <person name="Del Rio T.G."/>
            <person name="Nolan M."/>
            <person name="Tice H."/>
            <person name="Cheng J.F."/>
            <person name="Pitluck S."/>
            <person name="Liolios K."/>
            <person name="Pagani I."/>
            <person name="Ivanova N."/>
            <person name="Mavromatis K."/>
            <person name="Pati A."/>
            <person name="Tapia R."/>
            <person name="Han C."/>
            <person name="Goodwin L."/>
            <person name="Chen A."/>
            <person name="Palaniappan K."/>
            <person name="Land M."/>
            <person name="Hauser L."/>
            <person name="Chang Y.J."/>
            <person name="Jeffries C.D."/>
            <person name="Rohde M."/>
            <person name="Goker M."/>
            <person name="Tindall B.J."/>
            <person name="Detter J.C."/>
            <person name="Woyke T."/>
            <person name="Bristow J."/>
            <person name="Eisen J.A."/>
            <person name="Markowitz V."/>
            <person name="Hugenholtz P."/>
            <person name="Klenk H.P."/>
            <person name="Kyrpides N.C."/>
        </authorList>
    </citation>
    <scope>NUCLEOTIDE SEQUENCE [LARGE SCALE GENOMIC DNA]</scope>
    <source>
        <strain evidence="2">DSM 17132 / JCM 16389 / KACC 11308 / NBRC 106382 / 4M15</strain>
    </source>
</reference>
<gene>
    <name evidence="1" type="ordered locus">Lbys_1126</name>
</gene>
<dbReference type="PANTHER" id="PTHR35145:SF1">
    <property type="entry name" value="CYTOPLASMIC PROTEIN"/>
    <property type="match status" value="1"/>
</dbReference>
<dbReference type="Proteomes" id="UP000007435">
    <property type="component" value="Chromosome"/>
</dbReference>
<dbReference type="OrthoDB" id="9789813at2"/>
<dbReference type="RefSeq" id="WP_013407898.1">
    <property type="nucleotide sequence ID" value="NC_014655.1"/>
</dbReference>
<evidence type="ECO:0000313" key="1">
    <source>
        <dbReference type="EMBL" id="ADQ16848.1"/>
    </source>
</evidence>
<evidence type="ECO:0000313" key="2">
    <source>
        <dbReference type="Proteomes" id="UP000007435"/>
    </source>
</evidence>
<accession>E4RTJ1</accession>
<protein>
    <recommendedName>
        <fullName evidence="3">MmcQ-like protein</fullName>
    </recommendedName>
</protein>
<organism evidence="1 2">
    <name type="scientific">Leadbetterella byssophila (strain DSM 17132 / JCM 16389 / KACC 11308 / NBRC 106382 / 4M15)</name>
    <dbReference type="NCBI Taxonomy" id="649349"/>
    <lineage>
        <taxon>Bacteria</taxon>
        <taxon>Pseudomonadati</taxon>
        <taxon>Bacteroidota</taxon>
        <taxon>Cytophagia</taxon>
        <taxon>Cytophagales</taxon>
        <taxon>Leadbetterellaceae</taxon>
        <taxon>Leadbetterella</taxon>
    </lineage>
</organism>
<dbReference type="Gene3D" id="3.90.1150.30">
    <property type="match status" value="1"/>
</dbReference>
<dbReference type="HOGENOM" id="CLU_105851_1_1_10"/>
<dbReference type="InterPro" id="IPR007351">
    <property type="entry name" value="YjbR"/>
</dbReference>